<reference evidence="2" key="3">
    <citation type="submission" date="2015-04" db="UniProtKB">
        <authorList>
            <consortium name="EnsemblPlants"/>
        </authorList>
    </citation>
    <scope>IDENTIFICATION</scope>
    <source>
        <strain evidence="2">cv. Jemalong A17</strain>
    </source>
</reference>
<evidence type="ECO:0000313" key="3">
    <source>
        <dbReference type="Proteomes" id="UP000002051"/>
    </source>
</evidence>
<accession>A0A0C3V2U4</accession>
<organism evidence="1 3">
    <name type="scientific">Medicago truncatula</name>
    <name type="common">Barrel medic</name>
    <name type="synonym">Medicago tribuloides</name>
    <dbReference type="NCBI Taxonomy" id="3880"/>
    <lineage>
        <taxon>Eukaryota</taxon>
        <taxon>Viridiplantae</taxon>
        <taxon>Streptophyta</taxon>
        <taxon>Embryophyta</taxon>
        <taxon>Tracheophyta</taxon>
        <taxon>Spermatophyta</taxon>
        <taxon>Magnoliopsida</taxon>
        <taxon>eudicotyledons</taxon>
        <taxon>Gunneridae</taxon>
        <taxon>Pentapetalae</taxon>
        <taxon>rosids</taxon>
        <taxon>fabids</taxon>
        <taxon>Fabales</taxon>
        <taxon>Fabaceae</taxon>
        <taxon>Papilionoideae</taxon>
        <taxon>50 kb inversion clade</taxon>
        <taxon>NPAAA clade</taxon>
        <taxon>Hologalegina</taxon>
        <taxon>IRL clade</taxon>
        <taxon>Trifolieae</taxon>
        <taxon>Medicago</taxon>
    </lineage>
</organism>
<sequence>MDSTLYIPDETGDNTGFAFRSTYHATAMYHRNNDKELCTYVGSMLCSVVPGFRNSIEEALNGIGVRPRFISLPSQSQVHNIVEAEFPLLDWPSILVIYGYCFLTIFKLIKFDEDANSFRNKMTKWISELRVKVGCAPSNILNIPFGATRENVIRTMLGSHSFCKTAITFLTKNFNLHVRDLKMNDLYVSVIILMKEMLVRTNSPVLSDSRVLTEADNFEKACLAVTSHMYPQFFNHVCSVSELSYFDLSRFPTLFAVAVELEKGGDGSYGNGSAAISGVNRIKVKDLVKLHLTAMAEKRRSIDRSLSRSFFIRGV</sequence>
<dbReference type="EMBL" id="CM001218">
    <property type="protein sequence ID" value="AES65684.2"/>
    <property type="molecule type" value="Genomic_DNA"/>
</dbReference>
<accession>G7IQG3</accession>
<dbReference type="EnsemblPlants" id="AES65684">
    <property type="protein sequence ID" value="AES65684"/>
    <property type="gene ID" value="MTR_2g045410"/>
</dbReference>
<gene>
    <name evidence="1" type="ordered locus">MTR_2g045410</name>
</gene>
<evidence type="ECO:0000313" key="2">
    <source>
        <dbReference type="EnsemblPlants" id="AES65684"/>
    </source>
</evidence>
<name>G7IQG3_MEDTR</name>
<protein>
    <submittedName>
        <fullName evidence="1 2">Uncharacterized protein</fullName>
    </submittedName>
</protein>
<dbReference type="AlphaFoldDB" id="G7IQG3"/>
<dbReference type="PaxDb" id="3880-AES65684"/>
<dbReference type="HOGENOM" id="CLU_058125_0_0_1"/>
<reference evidence="1 3" key="2">
    <citation type="journal article" date="2014" name="BMC Genomics">
        <title>An improved genome release (version Mt4.0) for the model legume Medicago truncatula.</title>
        <authorList>
            <person name="Tang H."/>
            <person name="Krishnakumar V."/>
            <person name="Bidwell S."/>
            <person name="Rosen B."/>
            <person name="Chan A."/>
            <person name="Zhou S."/>
            <person name="Gentzbittel L."/>
            <person name="Childs K.L."/>
            <person name="Yandell M."/>
            <person name="Gundlach H."/>
            <person name="Mayer K.F."/>
            <person name="Schwartz D.C."/>
            <person name="Town C.D."/>
        </authorList>
    </citation>
    <scope>GENOME REANNOTATION</scope>
    <source>
        <strain evidence="2 3">cv. Jemalong A17</strain>
    </source>
</reference>
<proteinExistence type="predicted"/>
<reference evidence="1 3" key="1">
    <citation type="journal article" date="2011" name="Nature">
        <title>The Medicago genome provides insight into the evolution of rhizobial symbioses.</title>
        <authorList>
            <person name="Young N.D."/>
            <person name="Debelle F."/>
            <person name="Oldroyd G.E."/>
            <person name="Geurts R."/>
            <person name="Cannon S.B."/>
            <person name="Udvardi M.K."/>
            <person name="Benedito V.A."/>
            <person name="Mayer K.F."/>
            <person name="Gouzy J."/>
            <person name="Schoof H."/>
            <person name="Van de Peer Y."/>
            <person name="Proost S."/>
            <person name="Cook D.R."/>
            <person name="Meyers B.C."/>
            <person name="Spannagl M."/>
            <person name="Cheung F."/>
            <person name="De Mita S."/>
            <person name="Krishnakumar V."/>
            <person name="Gundlach H."/>
            <person name="Zhou S."/>
            <person name="Mudge J."/>
            <person name="Bharti A.K."/>
            <person name="Murray J.D."/>
            <person name="Naoumkina M.A."/>
            <person name="Rosen B."/>
            <person name="Silverstein K.A."/>
            <person name="Tang H."/>
            <person name="Rombauts S."/>
            <person name="Zhao P.X."/>
            <person name="Zhou P."/>
            <person name="Barbe V."/>
            <person name="Bardou P."/>
            <person name="Bechner M."/>
            <person name="Bellec A."/>
            <person name="Berger A."/>
            <person name="Berges H."/>
            <person name="Bidwell S."/>
            <person name="Bisseling T."/>
            <person name="Choisne N."/>
            <person name="Couloux A."/>
            <person name="Denny R."/>
            <person name="Deshpande S."/>
            <person name="Dai X."/>
            <person name="Doyle J.J."/>
            <person name="Dudez A.M."/>
            <person name="Farmer A.D."/>
            <person name="Fouteau S."/>
            <person name="Franken C."/>
            <person name="Gibelin C."/>
            <person name="Gish J."/>
            <person name="Goldstein S."/>
            <person name="Gonzalez A.J."/>
            <person name="Green P.J."/>
            <person name="Hallab A."/>
            <person name="Hartog M."/>
            <person name="Hua A."/>
            <person name="Humphray S.J."/>
            <person name="Jeong D.H."/>
            <person name="Jing Y."/>
            <person name="Jocker A."/>
            <person name="Kenton S.M."/>
            <person name="Kim D.J."/>
            <person name="Klee K."/>
            <person name="Lai H."/>
            <person name="Lang C."/>
            <person name="Lin S."/>
            <person name="Macmil S.L."/>
            <person name="Magdelenat G."/>
            <person name="Matthews L."/>
            <person name="McCorrison J."/>
            <person name="Monaghan E.L."/>
            <person name="Mun J.H."/>
            <person name="Najar F.Z."/>
            <person name="Nicholson C."/>
            <person name="Noirot C."/>
            <person name="O'Bleness M."/>
            <person name="Paule C.R."/>
            <person name="Poulain J."/>
            <person name="Prion F."/>
            <person name="Qin B."/>
            <person name="Qu C."/>
            <person name="Retzel E.F."/>
            <person name="Riddle C."/>
            <person name="Sallet E."/>
            <person name="Samain S."/>
            <person name="Samson N."/>
            <person name="Sanders I."/>
            <person name="Saurat O."/>
            <person name="Scarpelli C."/>
            <person name="Schiex T."/>
            <person name="Segurens B."/>
            <person name="Severin A.J."/>
            <person name="Sherrier D.J."/>
            <person name="Shi R."/>
            <person name="Sims S."/>
            <person name="Singer S.R."/>
            <person name="Sinharoy S."/>
            <person name="Sterck L."/>
            <person name="Viollet A."/>
            <person name="Wang B.B."/>
            <person name="Wang K."/>
            <person name="Wang M."/>
            <person name="Wang X."/>
            <person name="Warfsmann J."/>
            <person name="Weissenbach J."/>
            <person name="White D.D."/>
            <person name="White J.D."/>
            <person name="Wiley G.B."/>
            <person name="Wincker P."/>
            <person name="Xing Y."/>
            <person name="Yang L."/>
            <person name="Yao Z."/>
            <person name="Ying F."/>
            <person name="Zhai J."/>
            <person name="Zhou L."/>
            <person name="Zuber A."/>
            <person name="Denarie J."/>
            <person name="Dixon R.A."/>
            <person name="May G.D."/>
            <person name="Schwartz D.C."/>
            <person name="Rogers J."/>
            <person name="Quetier F."/>
            <person name="Town C.D."/>
            <person name="Roe B.A."/>
        </authorList>
    </citation>
    <scope>NUCLEOTIDE SEQUENCE [LARGE SCALE GENOMIC DNA]</scope>
    <source>
        <strain evidence="1">A17</strain>
        <strain evidence="2 3">cv. Jemalong A17</strain>
    </source>
</reference>
<keyword evidence="3" id="KW-1185">Reference proteome</keyword>
<dbReference type="Proteomes" id="UP000002051">
    <property type="component" value="Chromosome 2"/>
</dbReference>
<evidence type="ECO:0000313" key="1">
    <source>
        <dbReference type="EMBL" id="AES65684.2"/>
    </source>
</evidence>